<dbReference type="Pfam" id="PF11995">
    <property type="entry name" value="DUF3490"/>
    <property type="match status" value="1"/>
</dbReference>
<dbReference type="Gramene" id="Manes.04G083600.3.v8.1">
    <property type="protein sequence ID" value="Manes.04G083600.3.v8.1.CDS"/>
    <property type="gene ID" value="Manes.04G083600.v8.1"/>
</dbReference>
<feature type="compositionally biased region" description="Low complexity" evidence="10">
    <location>
        <begin position="606"/>
        <end position="618"/>
    </location>
</feature>
<dbReference type="Gramene" id="Manes.04G083600.6.v8.1">
    <property type="protein sequence ID" value="Manes.04G083600.6.v8.1.CDS"/>
    <property type="gene ID" value="Manes.04G083600.v8.1"/>
</dbReference>
<evidence type="ECO:0000313" key="13">
    <source>
        <dbReference type="Proteomes" id="UP000091857"/>
    </source>
</evidence>
<feature type="region of interest" description="Disordered" evidence="10">
    <location>
        <begin position="439"/>
        <end position="479"/>
    </location>
</feature>
<comment type="similarity">
    <text evidence="1">Belongs to the TRAFAC class myosin-kinesin ATPase superfamily. Kinesin family. KIN-7 subfamily.</text>
</comment>
<dbReference type="EMBL" id="CM004390">
    <property type="protein sequence ID" value="OAY52438.1"/>
    <property type="molecule type" value="Genomic_DNA"/>
</dbReference>
<dbReference type="InterPro" id="IPR019821">
    <property type="entry name" value="Kinesin_motor_CS"/>
</dbReference>
<dbReference type="SMART" id="SM00129">
    <property type="entry name" value="KISc"/>
    <property type="match status" value="1"/>
</dbReference>
<evidence type="ECO:0000256" key="7">
    <source>
        <dbReference type="PROSITE-ProRule" id="PRU00283"/>
    </source>
</evidence>
<keyword evidence="2 8" id="KW-0493">Microtubule</keyword>
<dbReference type="GO" id="GO:0003777">
    <property type="term" value="F:microtubule motor activity"/>
    <property type="evidence" value="ECO:0007669"/>
    <property type="project" value="InterPro"/>
</dbReference>
<reference evidence="13" key="1">
    <citation type="journal article" date="2016" name="Nat. Biotechnol.">
        <title>Sequencing wild and cultivated cassava and related species reveals extensive interspecific hybridization and genetic diversity.</title>
        <authorList>
            <person name="Bredeson J.V."/>
            <person name="Lyons J.B."/>
            <person name="Prochnik S.E."/>
            <person name="Wu G.A."/>
            <person name="Ha C.M."/>
            <person name="Edsinger-Gonzales E."/>
            <person name="Grimwood J."/>
            <person name="Schmutz J."/>
            <person name="Rabbi I.Y."/>
            <person name="Egesi C."/>
            <person name="Nauluvula P."/>
            <person name="Lebot V."/>
            <person name="Ndunguru J."/>
            <person name="Mkamilo G."/>
            <person name="Bart R.S."/>
            <person name="Setter T.L."/>
            <person name="Gleadow R.M."/>
            <person name="Kulakow P."/>
            <person name="Ferguson M.E."/>
            <person name="Rounsley S."/>
            <person name="Rokhsar D.S."/>
        </authorList>
    </citation>
    <scope>NUCLEOTIDE SEQUENCE [LARGE SCALE GENOMIC DNA]</scope>
    <source>
        <strain evidence="13">cv. AM560-2</strain>
    </source>
</reference>
<keyword evidence="13" id="KW-1185">Reference proteome</keyword>
<dbReference type="InterPro" id="IPR001752">
    <property type="entry name" value="Kinesin_motor_dom"/>
</dbReference>
<evidence type="ECO:0000256" key="1">
    <source>
        <dbReference type="ARBA" id="ARBA00007310"/>
    </source>
</evidence>
<dbReference type="FunFam" id="3.40.850.10:FF:000016">
    <property type="entry name" value="Kinesin-like protein"/>
    <property type="match status" value="1"/>
</dbReference>
<feature type="region of interest" description="Disordered" evidence="10">
    <location>
        <begin position="623"/>
        <end position="665"/>
    </location>
</feature>
<dbReference type="Gramene" id="Manes.04G083600.2.v8.1">
    <property type="protein sequence ID" value="Manes.04G083600.2.v8.1.CDS"/>
    <property type="gene ID" value="Manes.04G083600.v8.1"/>
</dbReference>
<evidence type="ECO:0000256" key="6">
    <source>
        <dbReference type="ARBA" id="ARBA00023175"/>
    </source>
</evidence>
<dbReference type="PROSITE" id="PS50067">
    <property type="entry name" value="KINESIN_MOTOR_2"/>
    <property type="match status" value="1"/>
</dbReference>
<dbReference type="PROSITE" id="PS00411">
    <property type="entry name" value="KINESIN_MOTOR_1"/>
    <property type="match status" value="1"/>
</dbReference>
<dbReference type="Pfam" id="PF00225">
    <property type="entry name" value="Kinesin"/>
    <property type="match status" value="1"/>
</dbReference>
<keyword evidence="3 7" id="KW-0547">Nucleotide-binding</keyword>
<gene>
    <name evidence="12" type="ORF">MANES_04G083600v8</name>
</gene>
<dbReference type="GO" id="GO:0007018">
    <property type="term" value="P:microtubule-based movement"/>
    <property type="evidence" value="ECO:0007669"/>
    <property type="project" value="InterPro"/>
</dbReference>
<dbReference type="PRINTS" id="PR00380">
    <property type="entry name" value="KINESINHEAVY"/>
</dbReference>
<keyword evidence="5 9" id="KW-0175">Coiled coil</keyword>
<dbReference type="PANTHER" id="PTHR47968">
    <property type="entry name" value="CENTROMERE PROTEIN E"/>
    <property type="match status" value="1"/>
</dbReference>
<dbReference type="GO" id="GO:0005524">
    <property type="term" value="F:ATP binding"/>
    <property type="evidence" value="ECO:0007669"/>
    <property type="project" value="UniProtKB-UniRule"/>
</dbReference>
<organism evidence="12 13">
    <name type="scientific">Manihot esculenta</name>
    <name type="common">Cassava</name>
    <name type="synonym">Jatropha manihot</name>
    <dbReference type="NCBI Taxonomy" id="3983"/>
    <lineage>
        <taxon>Eukaryota</taxon>
        <taxon>Viridiplantae</taxon>
        <taxon>Streptophyta</taxon>
        <taxon>Embryophyta</taxon>
        <taxon>Tracheophyta</taxon>
        <taxon>Spermatophyta</taxon>
        <taxon>Magnoliopsida</taxon>
        <taxon>eudicotyledons</taxon>
        <taxon>Gunneridae</taxon>
        <taxon>Pentapetalae</taxon>
        <taxon>rosids</taxon>
        <taxon>fabids</taxon>
        <taxon>Malpighiales</taxon>
        <taxon>Euphorbiaceae</taxon>
        <taxon>Crotonoideae</taxon>
        <taxon>Manihoteae</taxon>
        <taxon>Manihot</taxon>
    </lineage>
</organism>
<dbReference type="Gramene" id="Manes.04G083600.8.v8.1">
    <property type="protein sequence ID" value="Manes.04G083600.8.v8.1.CDS"/>
    <property type="gene ID" value="Manes.04G083600.v8.1"/>
</dbReference>
<proteinExistence type="inferred from homology"/>
<dbReference type="InterPro" id="IPR036961">
    <property type="entry name" value="Kinesin_motor_dom_sf"/>
</dbReference>
<evidence type="ECO:0000256" key="5">
    <source>
        <dbReference type="ARBA" id="ARBA00023054"/>
    </source>
</evidence>
<protein>
    <recommendedName>
        <fullName evidence="8">Kinesin-like protein</fullName>
    </recommendedName>
</protein>
<evidence type="ECO:0000256" key="4">
    <source>
        <dbReference type="ARBA" id="ARBA00022840"/>
    </source>
</evidence>
<name>A0A2C9W2X8_MANES</name>
<dbReference type="InterPro" id="IPR027417">
    <property type="entry name" value="P-loop_NTPase"/>
</dbReference>
<dbReference type="Gramene" id="Manes.04G083600.4.v8.1">
    <property type="protein sequence ID" value="Manes.04G083600.4.v8.1.CDS"/>
    <property type="gene ID" value="Manes.04G083600.v8.1"/>
</dbReference>
<dbReference type="SUPFAM" id="SSF52540">
    <property type="entry name" value="P-loop containing nucleoside triphosphate hydrolases"/>
    <property type="match status" value="1"/>
</dbReference>
<feature type="compositionally biased region" description="Basic and acidic residues" evidence="10">
    <location>
        <begin position="464"/>
        <end position="477"/>
    </location>
</feature>
<feature type="domain" description="Kinesin motor" evidence="11">
    <location>
        <begin position="24"/>
        <end position="346"/>
    </location>
</feature>
<dbReference type="Gramene" id="Manes.04G083600.7.v8.1">
    <property type="protein sequence ID" value="Manes.04G083600.7.v8.1.CDS"/>
    <property type="gene ID" value="Manes.04G083600.v8.1"/>
</dbReference>
<dbReference type="AlphaFoldDB" id="A0A2C9W2X8"/>
<dbReference type="Gramene" id="Manes.04G083600.1.v8.1">
    <property type="protein sequence ID" value="Manes.04G083600.1.v8.1.CDS"/>
    <property type="gene ID" value="Manes.04G083600.v8.1"/>
</dbReference>
<dbReference type="Gene3D" id="3.40.850.10">
    <property type="entry name" value="Kinesin motor domain"/>
    <property type="match status" value="1"/>
</dbReference>
<feature type="region of interest" description="Disordered" evidence="10">
    <location>
        <begin position="599"/>
        <end position="618"/>
    </location>
</feature>
<feature type="coiled-coil region" evidence="9">
    <location>
        <begin position="355"/>
        <end position="426"/>
    </location>
</feature>
<evidence type="ECO:0000256" key="9">
    <source>
        <dbReference type="SAM" id="Coils"/>
    </source>
</evidence>
<feature type="region of interest" description="Disordered" evidence="10">
    <location>
        <begin position="675"/>
        <end position="694"/>
    </location>
</feature>
<keyword evidence="4 7" id="KW-0067">ATP-binding</keyword>
<dbReference type="Proteomes" id="UP000091857">
    <property type="component" value="Chromosome 4"/>
</dbReference>
<sequence length="947" mass="106429">MGSIGGAELPKMEKTQIASAREEKILVLVRLRPLNEKEIVANEVADWECINDTTILYRNTLREGSTFPSAYTFDRVFRGDCPTRQVYEEGAREVALSVVSGINSSIFAYGQTSSGKTYTMMGITGYTVADIFDYIHRHEERAFVLKFSAIEIYNEAIRDLLIADSTPLRLLDDPEKGTVVEKVREEILKDWSHLKELLSVCEAQRRIGETSLNEKSSRSHQILRLTIESSAREFIGKENSTTLSATVNFVDLAGSERASQSLSSGARLKEGCHINRSLLTLGTVIRKLSNGRHGHINYRDSKLTRLLQPALGGNARTAIICTLSPARSHVEQTRNTLLFACCAKEVTTKAQVNVVMSDKALVKHLQKELARLESELRSPAPVSSTSDYATLLRKKDIQIQKMEKEIREVTKQRDLAESQVEDLLRMIGHDQTLRNGAVVGPHPTQQAGHTWEDEFGDGGSNMDEPYHLQDTTDDHSVSDSTYPLISIGKKIVRSDSCQSLEDTAFGPAEDTDDYCKEVQCIETDETRRENKFELHSITSGENEATLALTMFGDGTATEQQISTPAIGHREVSHMQDGFTYDMLEQRLHHVQRTIDALVSPEPDETSPPSLAAHLSSSRSMKLTRSSSCGENTMTGSSPYFGKSEQIESTPPNGFEKIFPGRPESVRRKFPPLNYSGAARLSRNDSQSSVDSAYTDDFRSQSIETSADVDIPSIQTFVEGLQEMAKQEYEKHLGDGQAQETDRTAHKFEKNTKDVGLVPMCEAMETSSDWPMAFERQRGEIFELWQTCNISLVHRTYFFLLIKGDPTDSIYMEVELRRLSFLKETLSQGNHTVGGRSTLTTSIKALHKERGMLSKLMQRRLSEEERKIIYQKWGIELSSKRRRLQLANRLWSNTKDMNHIMESAAIVARLVRFVEQGQALKEMCGLSFTPPSTRRRLLGWTFSISTLL</sequence>
<evidence type="ECO:0000256" key="10">
    <source>
        <dbReference type="SAM" id="MobiDB-lite"/>
    </source>
</evidence>
<dbReference type="CDD" id="cd01374">
    <property type="entry name" value="KISc_CENP_E"/>
    <property type="match status" value="1"/>
</dbReference>
<dbReference type="PANTHER" id="PTHR47968:SF18">
    <property type="entry name" value="KINESIN-LIKE PROTEIN KIN-7F"/>
    <property type="match status" value="1"/>
</dbReference>
<accession>A0A2C9W2X8</accession>
<comment type="caution">
    <text evidence="12">The sequence shown here is derived from an EMBL/GenBank/DDBJ whole genome shotgun (WGS) entry which is preliminary data.</text>
</comment>
<dbReference type="STRING" id="3983.A0A2C9W2X8"/>
<dbReference type="Gramene" id="Manes.04G083600.5.v8.1">
    <property type="protein sequence ID" value="Manes.04G083600.5.v8.1.CDS"/>
    <property type="gene ID" value="Manes.04G083600.v8.1"/>
</dbReference>
<evidence type="ECO:0000256" key="2">
    <source>
        <dbReference type="ARBA" id="ARBA00022701"/>
    </source>
</evidence>
<dbReference type="InterPro" id="IPR021881">
    <property type="entry name" value="NACK_C"/>
</dbReference>
<dbReference type="OrthoDB" id="3176171at2759"/>
<dbReference type="GO" id="GO:0005874">
    <property type="term" value="C:microtubule"/>
    <property type="evidence" value="ECO:0007669"/>
    <property type="project" value="UniProtKB-KW"/>
</dbReference>
<keyword evidence="6 7" id="KW-0505">Motor protein</keyword>
<dbReference type="InterPro" id="IPR027640">
    <property type="entry name" value="Kinesin-like_fam"/>
</dbReference>
<evidence type="ECO:0000259" key="11">
    <source>
        <dbReference type="PROSITE" id="PS50067"/>
    </source>
</evidence>
<evidence type="ECO:0000256" key="3">
    <source>
        <dbReference type="ARBA" id="ARBA00022741"/>
    </source>
</evidence>
<feature type="compositionally biased region" description="Polar residues" evidence="10">
    <location>
        <begin position="628"/>
        <end position="637"/>
    </location>
</feature>
<evidence type="ECO:0000313" key="12">
    <source>
        <dbReference type="EMBL" id="OAY52438.1"/>
    </source>
</evidence>
<dbReference type="GO" id="GO:0008017">
    <property type="term" value="F:microtubule binding"/>
    <property type="evidence" value="ECO:0007669"/>
    <property type="project" value="InterPro"/>
</dbReference>
<evidence type="ECO:0000256" key="8">
    <source>
        <dbReference type="RuleBase" id="RU000394"/>
    </source>
</evidence>
<feature type="binding site" evidence="7">
    <location>
        <begin position="110"/>
        <end position="117"/>
    </location>
    <ligand>
        <name>ATP</name>
        <dbReference type="ChEBI" id="CHEBI:30616"/>
    </ligand>
</feature>